<evidence type="ECO:0000256" key="7">
    <source>
        <dbReference type="RuleBase" id="RU003792"/>
    </source>
</evidence>
<dbReference type="EMBL" id="LN846999">
    <property type="protein sequence ID" value="CRI38212.1"/>
    <property type="molecule type" value="Genomic_DNA"/>
</dbReference>
<dbReference type="InterPro" id="IPR020103">
    <property type="entry name" value="PsdUridine_synth_cat_dom_sf"/>
</dbReference>
<dbReference type="EMBL" id="LN847245">
    <property type="protein sequence ID" value="CRI51750.1"/>
    <property type="molecule type" value="Genomic_DNA"/>
</dbReference>
<dbReference type="EMBL" id="LN847004">
    <property type="protein sequence ID" value="CRI40475.1"/>
    <property type="molecule type" value="Genomic_DNA"/>
</dbReference>
<dbReference type="GO" id="GO:0160147">
    <property type="term" value="F:tRNA pseudouridine(38-40) synthase activity"/>
    <property type="evidence" value="ECO:0007669"/>
    <property type="project" value="UniProtKB-EC"/>
</dbReference>
<protein>
    <recommendedName>
        <fullName evidence="4">tRNA pseudouridine synthase A</fullName>
        <ecNumber evidence="4">5.4.99.12</ecNumber>
    </recommendedName>
    <alternativeName>
        <fullName evidence="4">tRNA pseudouridine(38-40) synthase</fullName>
    </alternativeName>
    <alternativeName>
        <fullName evidence="4">tRNA pseudouridylate synthase I</fullName>
    </alternativeName>
    <alternativeName>
        <fullName evidence="4">tRNA-uridine isomerase I</fullName>
    </alternativeName>
</protein>
<dbReference type="NCBIfam" id="TIGR00071">
    <property type="entry name" value="hisT_truA"/>
    <property type="match status" value="1"/>
</dbReference>
<evidence type="ECO:0000313" key="11">
    <source>
        <dbReference type="EMBL" id="CRI43832.1"/>
    </source>
</evidence>
<evidence type="ECO:0000313" key="9">
    <source>
        <dbReference type="EMBL" id="CRI38212.1"/>
    </source>
</evidence>
<evidence type="ECO:0000256" key="4">
    <source>
        <dbReference type="HAMAP-Rule" id="MF_00171"/>
    </source>
</evidence>
<evidence type="ECO:0000313" key="15">
    <source>
        <dbReference type="EMBL" id="CRI50623.1"/>
    </source>
</evidence>
<evidence type="ECO:0000313" key="14">
    <source>
        <dbReference type="EMBL" id="CRI49494.1"/>
    </source>
</evidence>
<evidence type="ECO:0000256" key="3">
    <source>
        <dbReference type="ARBA" id="ARBA00023235"/>
    </source>
</evidence>
<sequence length="267" mass="29789">MTKVALLIAYQGTAYSGWQQQPNDLSIQEVIESSLKKITKTRTPLIASGRTDAGVHAYGQVAHFRAPDHPLFANANLTKKALNAILPKDIVIRDVALFDDNFHARYLAIAKEYRYSLSRLAKPLPWQRHFCYTPRHPFSTELMQEGANLLIGTHDFASFANHGRDYNSTVRTIYTLDIVDKGDSLSIICRGNGFLYKMVRNLVGALLDVGKGAYPPEHLLDILEQKNRREGPSAAPAYGLSLHHVCYSSPYNNFCCEQCSVSTSNEG</sequence>
<name>A0A0F7WLZ3_CHLPN</name>
<evidence type="ECO:0000313" key="16">
    <source>
        <dbReference type="EMBL" id="CRI51750.1"/>
    </source>
</evidence>
<evidence type="ECO:0000313" key="12">
    <source>
        <dbReference type="EMBL" id="CRI46071.1"/>
    </source>
</evidence>
<dbReference type="SUPFAM" id="SSF55120">
    <property type="entry name" value="Pseudouridine synthase"/>
    <property type="match status" value="1"/>
</dbReference>
<dbReference type="GO" id="GO:0003723">
    <property type="term" value="F:RNA binding"/>
    <property type="evidence" value="ECO:0007669"/>
    <property type="project" value="InterPro"/>
</dbReference>
<dbReference type="Gene3D" id="3.30.70.660">
    <property type="entry name" value="Pseudouridine synthase I, catalytic domain, C-terminal subdomain"/>
    <property type="match status" value="1"/>
</dbReference>
<dbReference type="InterPro" id="IPR020095">
    <property type="entry name" value="PsdUridine_synth_TruA_C"/>
</dbReference>
<dbReference type="InterPro" id="IPR001406">
    <property type="entry name" value="PsdUridine_synth_TruA"/>
</dbReference>
<comment type="subunit">
    <text evidence="4">Homodimer.</text>
</comment>
<feature type="domain" description="Pseudouridine synthase I TruA alpha/beta" evidence="8">
    <location>
        <begin position="8"/>
        <end position="106"/>
    </location>
</feature>
<feature type="binding site" evidence="4 6">
    <location>
        <position position="113"/>
    </location>
    <ligand>
        <name>substrate</name>
    </ligand>
</feature>
<dbReference type="EMBL" id="LN847240">
    <property type="protein sequence ID" value="CRI50623.1"/>
    <property type="molecule type" value="Genomic_DNA"/>
</dbReference>
<evidence type="ECO:0000259" key="8">
    <source>
        <dbReference type="Pfam" id="PF01416"/>
    </source>
</evidence>
<gene>
    <name evidence="4" type="primary">truA</name>
    <name evidence="9" type="ORF">BN1224_CV15_C_00450</name>
    <name evidence="11" type="ORF">BN1224_H12_EJ_00100</name>
    <name evidence="12" type="ORF">BN1224_MUL2216_F_01260</name>
    <name evidence="13" type="ORF">BN1224_Panola_J_00100</name>
    <name evidence="15" type="ORF">BN1224_PB1_B_05920</name>
    <name evidence="14" type="ORF">BN1224_U1271_C_04340</name>
    <name evidence="16" type="ORF">BN1224_UZG1_A_06050</name>
    <name evidence="17" type="ORF">BN1224_Wien2_G_02300</name>
    <name evidence="10" type="ORF">CWL029c_D_01120</name>
</gene>
<dbReference type="EMBL" id="LN847235">
    <property type="protein sequence ID" value="CRI47201.1"/>
    <property type="molecule type" value="Genomic_DNA"/>
</dbReference>
<evidence type="ECO:0000256" key="5">
    <source>
        <dbReference type="PIRSR" id="PIRSR001430-1"/>
    </source>
</evidence>
<dbReference type="PATRIC" id="fig|83558.13.peg.618"/>
<comment type="caution">
    <text evidence="4">Lacks conserved residue(s) required for the propagation of feature annotation.</text>
</comment>
<dbReference type="EMBL" id="LN847227">
    <property type="protein sequence ID" value="CRI46071.1"/>
    <property type="molecule type" value="Genomic_DNA"/>
</dbReference>
<feature type="active site" description="Nucleophile" evidence="4 5">
    <location>
        <position position="52"/>
    </location>
</feature>
<feature type="domain" description="Pseudouridine synthase I TruA alpha/beta" evidence="8">
    <location>
        <begin position="147"/>
        <end position="248"/>
    </location>
</feature>
<evidence type="ECO:0000256" key="2">
    <source>
        <dbReference type="ARBA" id="ARBA00022694"/>
    </source>
</evidence>
<keyword evidence="2 4" id="KW-0819">tRNA processing</keyword>
<dbReference type="OrthoDB" id="9811823at2"/>
<reference evidence="13" key="1">
    <citation type="submission" date="2015-05" db="EMBL/GenBank/DDBJ databases">
        <authorList>
            <person name="Rattei Thomas"/>
        </authorList>
    </citation>
    <scope>NUCLEOTIDE SEQUENCE</scope>
    <source>
        <strain evidence="9">CV15</strain>
        <strain evidence="10">CWL029c</strain>
        <strain evidence="11">H12</strain>
        <strain evidence="12">MUL2216</strain>
        <strain evidence="13">Panola</strain>
        <strain evidence="15">PB1</strain>
        <strain evidence="14">U1271</strain>
        <strain evidence="16">UZG1</strain>
        <strain evidence="17">Wien2</strain>
    </source>
</reference>
<accession>A0A0F7WLZ3</accession>
<keyword evidence="3 4" id="KW-0413">Isomerase</keyword>
<dbReference type="EMBL" id="LN847254">
    <property type="protein sequence ID" value="CRI53231.1"/>
    <property type="molecule type" value="Genomic_DNA"/>
</dbReference>
<dbReference type="GeneID" id="45050624"/>
<evidence type="ECO:0000313" key="13">
    <source>
        <dbReference type="EMBL" id="CRI47201.1"/>
    </source>
</evidence>
<evidence type="ECO:0000256" key="1">
    <source>
        <dbReference type="ARBA" id="ARBA00009375"/>
    </source>
</evidence>
<proteinExistence type="inferred from homology"/>
<dbReference type="Pfam" id="PF01416">
    <property type="entry name" value="PseudoU_synth_1"/>
    <property type="match status" value="2"/>
</dbReference>
<dbReference type="GO" id="GO:0031119">
    <property type="term" value="P:tRNA pseudouridine synthesis"/>
    <property type="evidence" value="ECO:0007669"/>
    <property type="project" value="UniProtKB-UniRule"/>
</dbReference>
<organism evidence="13">
    <name type="scientific">Chlamydia pneumoniae</name>
    <name type="common">Chlamydophila pneumoniae</name>
    <dbReference type="NCBI Taxonomy" id="83558"/>
    <lineage>
        <taxon>Bacteria</taxon>
        <taxon>Pseudomonadati</taxon>
        <taxon>Chlamydiota</taxon>
        <taxon>Chlamydiia</taxon>
        <taxon>Chlamydiales</taxon>
        <taxon>Chlamydiaceae</taxon>
        <taxon>Chlamydia/Chlamydophila group</taxon>
        <taxon>Chlamydia</taxon>
    </lineage>
</organism>
<evidence type="ECO:0000313" key="10">
    <source>
        <dbReference type="EMBL" id="CRI40475.1"/>
    </source>
</evidence>
<comment type="similarity">
    <text evidence="1 4 7">Belongs to the tRNA pseudouridine synthase TruA family.</text>
</comment>
<dbReference type="EC" id="5.4.99.12" evidence="4"/>
<evidence type="ECO:0000256" key="6">
    <source>
        <dbReference type="PIRSR" id="PIRSR001430-2"/>
    </source>
</evidence>
<dbReference type="InterPro" id="IPR020094">
    <property type="entry name" value="TruA/RsuA/RluB/E/F_N"/>
</dbReference>
<evidence type="ECO:0000313" key="17">
    <source>
        <dbReference type="EMBL" id="CRI53231.1"/>
    </source>
</evidence>
<dbReference type="Gene3D" id="3.30.70.580">
    <property type="entry name" value="Pseudouridine synthase I, catalytic domain, N-terminal subdomain"/>
    <property type="match status" value="1"/>
</dbReference>
<comment type="function">
    <text evidence="4">Formation of pseudouridine at positions 38, 39 and 40 in the anticodon stem and loop of transfer RNAs.</text>
</comment>
<dbReference type="FunFam" id="3.30.70.580:FF:000001">
    <property type="entry name" value="tRNA pseudouridine synthase A"/>
    <property type="match status" value="1"/>
</dbReference>
<dbReference type="PANTHER" id="PTHR11142:SF0">
    <property type="entry name" value="TRNA PSEUDOURIDINE SYNTHASE-LIKE 1"/>
    <property type="match status" value="1"/>
</dbReference>
<dbReference type="HAMAP" id="MF_00171">
    <property type="entry name" value="TruA"/>
    <property type="match status" value="1"/>
</dbReference>
<dbReference type="CDD" id="cd02570">
    <property type="entry name" value="PseudoU_synth_EcTruA"/>
    <property type="match status" value="1"/>
</dbReference>
<dbReference type="InterPro" id="IPR020097">
    <property type="entry name" value="PsdUridine_synth_TruA_a/b_dom"/>
</dbReference>
<dbReference type="EMBL" id="LN847244">
    <property type="protein sequence ID" value="CRI49494.1"/>
    <property type="molecule type" value="Genomic_DNA"/>
</dbReference>
<dbReference type="RefSeq" id="WP_010883218.1">
    <property type="nucleotide sequence ID" value="NZ_LN846980.1"/>
</dbReference>
<dbReference type="PANTHER" id="PTHR11142">
    <property type="entry name" value="PSEUDOURIDYLATE SYNTHASE"/>
    <property type="match status" value="1"/>
</dbReference>
<dbReference type="PIRSF" id="PIRSF001430">
    <property type="entry name" value="tRNA_psdUrid_synth"/>
    <property type="match status" value="1"/>
</dbReference>
<comment type="catalytic activity">
    <reaction evidence="4 7">
        <text>uridine(38/39/40) in tRNA = pseudouridine(38/39/40) in tRNA</text>
        <dbReference type="Rhea" id="RHEA:22376"/>
        <dbReference type="Rhea" id="RHEA-COMP:10085"/>
        <dbReference type="Rhea" id="RHEA-COMP:10087"/>
        <dbReference type="ChEBI" id="CHEBI:65314"/>
        <dbReference type="ChEBI" id="CHEBI:65315"/>
        <dbReference type="EC" id="5.4.99.12"/>
    </reaction>
</comment>
<dbReference type="EMBL" id="LN847189">
    <property type="protein sequence ID" value="CRI43832.1"/>
    <property type="molecule type" value="Genomic_DNA"/>
</dbReference>
<dbReference type="AlphaFoldDB" id="A0A0F7WLZ3"/>